<dbReference type="GO" id="GO:0003955">
    <property type="term" value="F:NAD(P)H dehydrogenase (quinone) activity"/>
    <property type="evidence" value="ECO:0007669"/>
    <property type="project" value="TreeGrafter"/>
</dbReference>
<dbReference type="Gene3D" id="3.40.50.360">
    <property type="match status" value="1"/>
</dbReference>
<reference evidence="3 4" key="1">
    <citation type="submission" date="2018-07" db="EMBL/GenBank/DDBJ databases">
        <title>Genome analysis of Runella aurantiaca.</title>
        <authorList>
            <person name="Yang X."/>
        </authorList>
    </citation>
    <scope>NUCLEOTIDE SEQUENCE [LARGE SCALE GENOMIC DNA]</scope>
    <source>
        <strain evidence="3 4">YX9</strain>
    </source>
</reference>
<dbReference type="InterPro" id="IPR001226">
    <property type="entry name" value="Flavodoxin_CS"/>
</dbReference>
<dbReference type="AlphaFoldDB" id="A0A369HYZ6"/>
<feature type="domain" description="Flavodoxin-like" evidence="2">
    <location>
        <begin position="3"/>
        <end position="176"/>
    </location>
</feature>
<organism evidence="3 4">
    <name type="scientific">Runella aurantiaca</name>
    <dbReference type="NCBI Taxonomy" id="2282308"/>
    <lineage>
        <taxon>Bacteria</taxon>
        <taxon>Pseudomonadati</taxon>
        <taxon>Bacteroidota</taxon>
        <taxon>Cytophagia</taxon>
        <taxon>Cytophagales</taxon>
        <taxon>Spirosomataceae</taxon>
        <taxon>Runella</taxon>
    </lineage>
</organism>
<dbReference type="Proteomes" id="UP000253141">
    <property type="component" value="Unassembled WGS sequence"/>
</dbReference>
<dbReference type="PROSITE" id="PS00201">
    <property type="entry name" value="FLAVODOXIN"/>
    <property type="match status" value="1"/>
</dbReference>
<gene>
    <name evidence="3" type="ORF">DVG78_28080</name>
</gene>
<dbReference type="PANTHER" id="PTHR30546:SF23">
    <property type="entry name" value="FLAVOPROTEIN-LIKE PROTEIN YCP4-RELATED"/>
    <property type="match status" value="1"/>
</dbReference>
<dbReference type="PROSITE" id="PS50902">
    <property type="entry name" value="FLAVODOXIN_LIKE"/>
    <property type="match status" value="1"/>
</dbReference>
<comment type="caution">
    <text evidence="3">The sequence shown here is derived from an EMBL/GenBank/DDBJ whole genome shotgun (WGS) entry which is preliminary data.</text>
</comment>
<dbReference type="GO" id="GO:0009055">
    <property type="term" value="F:electron transfer activity"/>
    <property type="evidence" value="ECO:0007669"/>
    <property type="project" value="InterPro"/>
</dbReference>
<name>A0A369HYZ6_9BACT</name>
<dbReference type="GO" id="GO:0010181">
    <property type="term" value="F:FMN binding"/>
    <property type="evidence" value="ECO:0007669"/>
    <property type="project" value="InterPro"/>
</dbReference>
<proteinExistence type="predicted"/>
<evidence type="ECO:0000313" key="3">
    <source>
        <dbReference type="EMBL" id="RDB02578.1"/>
    </source>
</evidence>
<sequence length="200" mass="22018">MKIAIIYHSGFGHTKMVAERIAEGARKVVDDVILLTSKMAIQHPHLLIESDTLVFGSPTYFGNVSAEFKLFMESTGSAWANQHWKDKLAAGFTNSSSINGDKLNTLTNLSIFAAQHGMLWIPLGIMPQYDSAGKQLSEPNGMASYLGLMTLSSNSHEEFYDPADLHTAELFGQRIATLTQQLKADSKSNTENFTFLTAKQ</sequence>
<evidence type="ECO:0000259" key="2">
    <source>
        <dbReference type="PROSITE" id="PS50902"/>
    </source>
</evidence>
<dbReference type="EMBL" id="QPIW01000040">
    <property type="protein sequence ID" value="RDB02578.1"/>
    <property type="molecule type" value="Genomic_DNA"/>
</dbReference>
<dbReference type="InterPro" id="IPR029039">
    <property type="entry name" value="Flavoprotein-like_sf"/>
</dbReference>
<keyword evidence="4" id="KW-1185">Reference proteome</keyword>
<dbReference type="GO" id="GO:0016020">
    <property type="term" value="C:membrane"/>
    <property type="evidence" value="ECO:0007669"/>
    <property type="project" value="TreeGrafter"/>
</dbReference>
<dbReference type="PANTHER" id="PTHR30546">
    <property type="entry name" value="FLAVODOXIN-RELATED PROTEIN WRBA-RELATED"/>
    <property type="match status" value="1"/>
</dbReference>
<dbReference type="InterPro" id="IPR008254">
    <property type="entry name" value="Flavodoxin/NO_synth"/>
</dbReference>
<dbReference type="OrthoDB" id="9806350at2"/>
<evidence type="ECO:0000256" key="1">
    <source>
        <dbReference type="ARBA" id="ARBA00001917"/>
    </source>
</evidence>
<evidence type="ECO:0000313" key="4">
    <source>
        <dbReference type="Proteomes" id="UP000253141"/>
    </source>
</evidence>
<dbReference type="Pfam" id="PF03358">
    <property type="entry name" value="FMN_red"/>
    <property type="match status" value="1"/>
</dbReference>
<accession>A0A369HYZ6</accession>
<dbReference type="RefSeq" id="WP_114464331.1">
    <property type="nucleotide sequence ID" value="NZ_QPIW01000040.1"/>
</dbReference>
<comment type="cofactor">
    <cofactor evidence="1">
        <name>FMN</name>
        <dbReference type="ChEBI" id="CHEBI:58210"/>
    </cofactor>
</comment>
<protein>
    <submittedName>
        <fullName evidence="3">Flavodoxin family protein</fullName>
    </submittedName>
</protein>
<dbReference type="SUPFAM" id="SSF52218">
    <property type="entry name" value="Flavoproteins"/>
    <property type="match status" value="1"/>
</dbReference>
<dbReference type="InterPro" id="IPR005025">
    <property type="entry name" value="FMN_Rdtase-like_dom"/>
</dbReference>